<evidence type="ECO:0000313" key="1">
    <source>
        <dbReference type="EMBL" id="KAJ7774227.1"/>
    </source>
</evidence>
<sequence>MTNHSRNQSSPAPQVSVLNAVPTGLGFLILSFPISTSSIVFPTTMVSSVVPTPAMSAAPAETPAATAPPATAALCESTTPAAAAAAATRTPAGAGLPAPLLALLRTEGPYDANQVYLVVPTEPLQPIEEEEPAPEWYAVTRGHFVGVVDQFALSAIAISGVAHAARKAYTTQRLALDAFNQALTWGGVQVV</sequence>
<comment type="caution">
    <text evidence="1">The sequence shown here is derived from an EMBL/GenBank/DDBJ whole genome shotgun (WGS) entry which is preliminary data.</text>
</comment>
<dbReference type="Proteomes" id="UP001215280">
    <property type="component" value="Unassembled WGS sequence"/>
</dbReference>
<accession>A0AAD7NST5</accession>
<gene>
    <name evidence="1" type="ORF">DFH07DRAFT_952483</name>
</gene>
<name>A0AAD7NST5_9AGAR</name>
<proteinExistence type="predicted"/>
<organism evidence="1 2">
    <name type="scientific">Mycena maculata</name>
    <dbReference type="NCBI Taxonomy" id="230809"/>
    <lineage>
        <taxon>Eukaryota</taxon>
        <taxon>Fungi</taxon>
        <taxon>Dikarya</taxon>
        <taxon>Basidiomycota</taxon>
        <taxon>Agaricomycotina</taxon>
        <taxon>Agaricomycetes</taxon>
        <taxon>Agaricomycetidae</taxon>
        <taxon>Agaricales</taxon>
        <taxon>Marasmiineae</taxon>
        <taxon>Mycenaceae</taxon>
        <taxon>Mycena</taxon>
    </lineage>
</organism>
<protein>
    <submittedName>
        <fullName evidence="1">Uncharacterized protein</fullName>
    </submittedName>
</protein>
<dbReference type="AlphaFoldDB" id="A0AAD7NST5"/>
<dbReference type="EMBL" id="JARJLG010000016">
    <property type="protein sequence ID" value="KAJ7774227.1"/>
    <property type="molecule type" value="Genomic_DNA"/>
</dbReference>
<reference evidence="1" key="1">
    <citation type="submission" date="2023-03" db="EMBL/GenBank/DDBJ databases">
        <title>Massive genome expansion in bonnet fungi (Mycena s.s.) driven by repeated elements and novel gene families across ecological guilds.</title>
        <authorList>
            <consortium name="Lawrence Berkeley National Laboratory"/>
            <person name="Harder C.B."/>
            <person name="Miyauchi S."/>
            <person name="Viragh M."/>
            <person name="Kuo A."/>
            <person name="Thoen E."/>
            <person name="Andreopoulos B."/>
            <person name="Lu D."/>
            <person name="Skrede I."/>
            <person name="Drula E."/>
            <person name="Henrissat B."/>
            <person name="Morin E."/>
            <person name="Kohler A."/>
            <person name="Barry K."/>
            <person name="LaButti K."/>
            <person name="Morin E."/>
            <person name="Salamov A."/>
            <person name="Lipzen A."/>
            <person name="Mereny Z."/>
            <person name="Hegedus B."/>
            <person name="Baldrian P."/>
            <person name="Stursova M."/>
            <person name="Weitz H."/>
            <person name="Taylor A."/>
            <person name="Grigoriev I.V."/>
            <person name="Nagy L.G."/>
            <person name="Martin F."/>
            <person name="Kauserud H."/>
        </authorList>
    </citation>
    <scope>NUCLEOTIDE SEQUENCE</scope>
    <source>
        <strain evidence="1">CBHHK188m</strain>
    </source>
</reference>
<evidence type="ECO:0000313" key="2">
    <source>
        <dbReference type="Proteomes" id="UP001215280"/>
    </source>
</evidence>
<keyword evidence="2" id="KW-1185">Reference proteome</keyword>